<evidence type="ECO:0000256" key="2">
    <source>
        <dbReference type="PROSITE-ProRule" id="PRU00235"/>
    </source>
</evidence>
<dbReference type="InParanoid" id="I7LTR0"/>
<feature type="domain" description="RCC1-like" evidence="5">
    <location>
        <begin position="32"/>
        <end position="380"/>
    </location>
</feature>
<feature type="repeat" description="RCC1" evidence="2">
    <location>
        <begin position="83"/>
        <end position="136"/>
    </location>
</feature>
<dbReference type="InterPro" id="IPR051625">
    <property type="entry name" value="Signaling_Regulatory_Domain"/>
</dbReference>
<organism evidence="6 7">
    <name type="scientific">Tetrahymena thermophila (strain SB210)</name>
    <dbReference type="NCBI Taxonomy" id="312017"/>
    <lineage>
        <taxon>Eukaryota</taxon>
        <taxon>Sar</taxon>
        <taxon>Alveolata</taxon>
        <taxon>Ciliophora</taxon>
        <taxon>Intramacronucleata</taxon>
        <taxon>Oligohymenophorea</taxon>
        <taxon>Hymenostomatida</taxon>
        <taxon>Tetrahymenina</taxon>
        <taxon>Tetrahymenidae</taxon>
        <taxon>Tetrahymena</taxon>
    </lineage>
</organism>
<evidence type="ECO:0000256" key="1">
    <source>
        <dbReference type="ARBA" id="ARBA00022737"/>
    </source>
</evidence>
<gene>
    <name evidence="6" type="ORF">TTHERM_00420990</name>
</gene>
<proteinExistence type="predicted"/>
<feature type="repeat" description="RCC1" evidence="2">
    <location>
        <begin position="137"/>
        <end position="187"/>
    </location>
</feature>
<evidence type="ECO:0000313" key="7">
    <source>
        <dbReference type="Proteomes" id="UP000009168"/>
    </source>
</evidence>
<feature type="region of interest" description="Disordered" evidence="4">
    <location>
        <begin position="1227"/>
        <end position="1248"/>
    </location>
</feature>
<dbReference type="Pfam" id="PF25390">
    <property type="entry name" value="WD40_RLD"/>
    <property type="match status" value="1"/>
</dbReference>
<feature type="compositionally biased region" description="Polar residues" evidence="4">
    <location>
        <begin position="503"/>
        <end position="513"/>
    </location>
</feature>
<dbReference type="RefSeq" id="XP_001033354.2">
    <property type="nucleotide sequence ID" value="XM_001033354.2"/>
</dbReference>
<feature type="repeat" description="RCC1" evidence="2">
    <location>
        <begin position="30"/>
        <end position="82"/>
    </location>
</feature>
<feature type="repeat" description="RCC1" evidence="2">
    <location>
        <begin position="237"/>
        <end position="288"/>
    </location>
</feature>
<dbReference type="InterPro" id="IPR009091">
    <property type="entry name" value="RCC1/BLIP-II"/>
</dbReference>
<feature type="region of interest" description="Disordered" evidence="4">
    <location>
        <begin position="472"/>
        <end position="522"/>
    </location>
</feature>
<keyword evidence="3" id="KW-0175">Coiled coil</keyword>
<dbReference type="InterPro" id="IPR058923">
    <property type="entry name" value="RCC1-like_dom"/>
</dbReference>
<keyword evidence="7" id="KW-1185">Reference proteome</keyword>
<dbReference type="eggNOG" id="ENOG502QSCJ">
    <property type="taxonomic scope" value="Eukaryota"/>
</dbReference>
<feature type="repeat" description="RCC1" evidence="2">
    <location>
        <begin position="333"/>
        <end position="384"/>
    </location>
</feature>
<dbReference type="PROSITE" id="PS00626">
    <property type="entry name" value="RCC1_2"/>
    <property type="match status" value="3"/>
</dbReference>
<dbReference type="PROSITE" id="PS50012">
    <property type="entry name" value="RCC1_3"/>
    <property type="match status" value="6"/>
</dbReference>
<dbReference type="PANTHER" id="PTHR22872">
    <property type="entry name" value="BTK-BINDING PROTEIN-RELATED"/>
    <property type="match status" value="1"/>
</dbReference>
<evidence type="ECO:0000313" key="6">
    <source>
        <dbReference type="EMBL" id="EAR85691.2"/>
    </source>
</evidence>
<dbReference type="OrthoDB" id="406819at2759"/>
<accession>I7LTR0</accession>
<reference evidence="7" key="1">
    <citation type="journal article" date="2006" name="PLoS Biol.">
        <title>Macronuclear genome sequence of the ciliate Tetrahymena thermophila, a model eukaryote.</title>
        <authorList>
            <person name="Eisen J.A."/>
            <person name="Coyne R.S."/>
            <person name="Wu M."/>
            <person name="Wu D."/>
            <person name="Thiagarajan M."/>
            <person name="Wortman J.R."/>
            <person name="Badger J.H."/>
            <person name="Ren Q."/>
            <person name="Amedeo P."/>
            <person name="Jones K.M."/>
            <person name="Tallon L.J."/>
            <person name="Delcher A.L."/>
            <person name="Salzberg S.L."/>
            <person name="Silva J.C."/>
            <person name="Haas B.J."/>
            <person name="Majoros W.H."/>
            <person name="Farzad M."/>
            <person name="Carlton J.M."/>
            <person name="Smith R.K. Jr."/>
            <person name="Garg J."/>
            <person name="Pearlman R.E."/>
            <person name="Karrer K.M."/>
            <person name="Sun L."/>
            <person name="Manning G."/>
            <person name="Elde N.C."/>
            <person name="Turkewitz A.P."/>
            <person name="Asai D.J."/>
            <person name="Wilkes D.E."/>
            <person name="Wang Y."/>
            <person name="Cai H."/>
            <person name="Collins K."/>
            <person name="Stewart B.A."/>
            <person name="Lee S.R."/>
            <person name="Wilamowska K."/>
            <person name="Weinberg Z."/>
            <person name="Ruzzo W.L."/>
            <person name="Wloga D."/>
            <person name="Gaertig J."/>
            <person name="Frankel J."/>
            <person name="Tsao C.-C."/>
            <person name="Gorovsky M.A."/>
            <person name="Keeling P.J."/>
            <person name="Waller R.F."/>
            <person name="Patron N.J."/>
            <person name="Cherry J.M."/>
            <person name="Stover N.A."/>
            <person name="Krieger C.J."/>
            <person name="del Toro C."/>
            <person name="Ryder H.F."/>
            <person name="Williamson S.C."/>
            <person name="Barbeau R.A."/>
            <person name="Hamilton E.P."/>
            <person name="Orias E."/>
        </authorList>
    </citation>
    <scope>NUCLEOTIDE SEQUENCE [LARGE SCALE GENOMIC DNA]</scope>
    <source>
        <strain evidence="7">SB210</strain>
    </source>
</reference>
<evidence type="ECO:0000259" key="5">
    <source>
        <dbReference type="Pfam" id="PF25390"/>
    </source>
</evidence>
<dbReference type="KEGG" id="tet:TTHERM_00420990"/>
<dbReference type="EMBL" id="GG662536">
    <property type="protein sequence ID" value="EAR85691.2"/>
    <property type="molecule type" value="Genomic_DNA"/>
</dbReference>
<keyword evidence="1" id="KW-0677">Repeat</keyword>
<sequence length="1309" mass="150806">MMIADTSSITIQQYQKQIENQHKEQKKQDTEIYVWGTDKYGQLGLGHKHQGKNYTIPKICCYNLIIRTVSCGEEHSAFITQRGHIYTIGSNEDGKLGISTKSITSSSTPCLVEDLSKIKCLSLSCGQSHTIAVMQNGEVYGWGDGSYGQLGNGSQESRFAPTRIVSENNEFIQVQCGSRHTILLDLKKKAYVCGSNENGQLGLRSTKIELFIKKLDNKGFIEAACGQFHSLLLDEQGRVYSTGANSFGQLGIGTKNNQYEFTQINSLEGEQIVKIAAGSHSAALNKKGEMYIWGTGVFGEYLFPNKINRHSSGTTFSDISVGNFFAAAVDINGAVWTWGANSNGELGQGDYEPKTLPQTLQALKGRHVQKICCGGGFAMALGYKLPKENKQQQNVNDKTIDKSIIDKSTLEKSNYYSTQSHQMLSMKHDDLRQQHDLNNILKNYSSVSNHISIKPNLNQNYSMIVERTAPKLKETSHSPLQKSLYLEKRTNNSTSTTKKLQKPSVSPSTSSQKVLKENNGATVFDKKRKKSVERLCQYQKENQTLDYKQLYHVPSNIDQRSLSMSKSRKKSSTISTSASINTNKINNHQFNSNVNKENIGDECISSKRISKKSLHSTLQLDDDQIERYNKKITDLEKKLSKEVAEKKTLKQEISILKENLDEIQFGQQGLNEINETMQKQYTKLYNLQNDYDNLLVKYQEKEQYHENSQTDLYKCKEQINQLLKELNYAKEESIKKEKEIFQLKDEIILLADDKRNSKQQQNQQYESLIKQLQIELSDCKAQTGSYKNISDTYRQEIETLRRAIESYKETEEIERRQREEIFRQNELLKKELDTYRSKLDDSHRETQEYIAELRRVKKEKEQNNINYIQLEDTIRDLDHQKKKLLIEKNQLESDLLNLREKIEATERQEVVAEQKINQLVQIKQTYEFDNEKLKHDLNLKINELNNLNDRVSSLTQKLQDMEEKNTQLTVLLNQEIDKQAMQFKQSMDSQSQLLNSTGKKPISTTDLILNNQFSHSSKKSANKPADNSNILIKSLIYSDQKQFENQISDLQKSLKHQRSKSIDSCFNITQKTGSNLYNQQNQINLNNQFGQINTQPFDSNLKNSQKSLENLHNLSNFSGDPLPTFSEYDFSNTKNKDLIFNSAKKSVNRSDEKYSFTPEQVQKNHIYIQENYEQKNQQQNQYKVRSASAQKLLNLIERTGDQVNKKREVSPFKKTPEKAVTFSNINQTSPFTNHHQNSKSNKKQQLEQIQEEKPLEETYQSKDLLELTNVRQRLAEMRKTKDMVFSRMMDFDTKIKKFTEQQEKILKNN</sequence>
<dbReference type="Gene3D" id="2.130.10.30">
    <property type="entry name" value="Regulator of chromosome condensation 1/beta-lactamase-inhibitor protein II"/>
    <property type="match status" value="2"/>
</dbReference>
<feature type="repeat" description="RCC1" evidence="2">
    <location>
        <begin position="188"/>
        <end position="236"/>
    </location>
</feature>
<evidence type="ECO:0000256" key="3">
    <source>
        <dbReference type="SAM" id="Coils"/>
    </source>
</evidence>
<protein>
    <recommendedName>
        <fullName evidence="5">RCC1-like domain-containing protein</fullName>
    </recommendedName>
</protein>
<evidence type="ECO:0000256" key="4">
    <source>
        <dbReference type="SAM" id="MobiDB-lite"/>
    </source>
</evidence>
<feature type="coiled-coil region" evidence="3">
    <location>
        <begin position="618"/>
        <end position="659"/>
    </location>
</feature>
<dbReference type="GeneID" id="7831495"/>
<dbReference type="InterPro" id="IPR000408">
    <property type="entry name" value="Reg_chr_condens"/>
</dbReference>
<name>I7LTR0_TETTS</name>
<dbReference type="PRINTS" id="PR00633">
    <property type="entry name" value="RCCNDNSATION"/>
</dbReference>
<dbReference type="Proteomes" id="UP000009168">
    <property type="component" value="Unassembled WGS sequence"/>
</dbReference>
<dbReference type="SUPFAM" id="SSF50985">
    <property type="entry name" value="RCC1/BLIP-II"/>
    <property type="match status" value="1"/>
</dbReference>
<dbReference type="STRING" id="312017.I7LTR0"/>
<feature type="coiled-coil region" evidence="3">
    <location>
        <begin position="712"/>
        <end position="978"/>
    </location>
</feature>